<protein>
    <submittedName>
        <fullName evidence="1">Uncharacterized protein</fullName>
    </submittedName>
</protein>
<sequence>MSQSSVTSKSHATLSKGVNADVQRASFFPVDPRCMCIPYGQRYKQEYGNEIAPSPTTPHLRLTSPRTVKSTSHSLLENLKSQLTTMTPAVDCHRYPEVGVQRSLEESHEGPFSISHSGGPPDLRSGVFGVTSERLALWSRNGLERGLTITVGLSGDGWTGKLDDVWAFESALESGDEG</sequence>
<organism evidence="1 2">
    <name type="scientific">Naematelia encephala</name>
    <dbReference type="NCBI Taxonomy" id="71784"/>
    <lineage>
        <taxon>Eukaryota</taxon>
        <taxon>Fungi</taxon>
        <taxon>Dikarya</taxon>
        <taxon>Basidiomycota</taxon>
        <taxon>Agaricomycotina</taxon>
        <taxon>Tremellomycetes</taxon>
        <taxon>Tremellales</taxon>
        <taxon>Naemateliaceae</taxon>
        <taxon>Naematelia</taxon>
    </lineage>
</organism>
<proteinExistence type="predicted"/>
<accession>A0A1Y2BBV8</accession>
<keyword evidence="2" id="KW-1185">Reference proteome</keyword>
<evidence type="ECO:0000313" key="1">
    <source>
        <dbReference type="EMBL" id="ORY32312.1"/>
    </source>
</evidence>
<comment type="caution">
    <text evidence="1">The sequence shown here is derived from an EMBL/GenBank/DDBJ whole genome shotgun (WGS) entry which is preliminary data.</text>
</comment>
<reference evidence="1 2" key="1">
    <citation type="submission" date="2016-07" db="EMBL/GenBank/DDBJ databases">
        <title>Pervasive Adenine N6-methylation of Active Genes in Fungi.</title>
        <authorList>
            <consortium name="DOE Joint Genome Institute"/>
            <person name="Mondo S.J."/>
            <person name="Dannebaum R.O."/>
            <person name="Kuo R.C."/>
            <person name="Labutti K."/>
            <person name="Haridas S."/>
            <person name="Kuo A."/>
            <person name="Salamov A."/>
            <person name="Ahrendt S.R."/>
            <person name="Lipzen A."/>
            <person name="Sullivan W."/>
            <person name="Andreopoulos W.B."/>
            <person name="Clum A."/>
            <person name="Lindquist E."/>
            <person name="Daum C."/>
            <person name="Ramamoorthy G.K."/>
            <person name="Gryganskyi A."/>
            <person name="Culley D."/>
            <person name="Magnuson J.K."/>
            <person name="James T.Y."/>
            <person name="O'Malley M.A."/>
            <person name="Stajich J.E."/>
            <person name="Spatafora J.W."/>
            <person name="Visel A."/>
            <person name="Grigoriev I.V."/>
        </authorList>
    </citation>
    <scope>NUCLEOTIDE SEQUENCE [LARGE SCALE GENOMIC DNA]</scope>
    <source>
        <strain evidence="1 2">68-887.2</strain>
    </source>
</reference>
<dbReference type="AlphaFoldDB" id="A0A1Y2BBV8"/>
<name>A0A1Y2BBV8_9TREE</name>
<dbReference type="InParanoid" id="A0A1Y2BBV8"/>
<dbReference type="Proteomes" id="UP000193986">
    <property type="component" value="Unassembled WGS sequence"/>
</dbReference>
<gene>
    <name evidence="1" type="ORF">BCR39DRAFT_523879</name>
</gene>
<evidence type="ECO:0000313" key="2">
    <source>
        <dbReference type="Proteomes" id="UP000193986"/>
    </source>
</evidence>
<dbReference type="EMBL" id="MCFC01000010">
    <property type="protein sequence ID" value="ORY32312.1"/>
    <property type="molecule type" value="Genomic_DNA"/>
</dbReference>